<reference evidence="2" key="1">
    <citation type="submission" date="2023-04" db="EMBL/GenBank/DDBJ databases">
        <title>Black Yeasts Isolated from many extreme environments.</title>
        <authorList>
            <person name="Coleine C."/>
            <person name="Stajich J.E."/>
            <person name="Selbmann L."/>
        </authorList>
    </citation>
    <scope>NUCLEOTIDE SEQUENCE</scope>
    <source>
        <strain evidence="2">CCFEE 5312</strain>
    </source>
</reference>
<organism evidence="2 3">
    <name type="scientific">Extremus antarcticus</name>
    <dbReference type="NCBI Taxonomy" id="702011"/>
    <lineage>
        <taxon>Eukaryota</taxon>
        <taxon>Fungi</taxon>
        <taxon>Dikarya</taxon>
        <taxon>Ascomycota</taxon>
        <taxon>Pezizomycotina</taxon>
        <taxon>Dothideomycetes</taxon>
        <taxon>Dothideomycetidae</taxon>
        <taxon>Mycosphaerellales</taxon>
        <taxon>Extremaceae</taxon>
        <taxon>Extremus</taxon>
    </lineage>
</organism>
<proteinExistence type="predicted"/>
<dbReference type="EMBL" id="JAWDJX010000043">
    <property type="protein sequence ID" value="KAK3049045.1"/>
    <property type="molecule type" value="Genomic_DNA"/>
</dbReference>
<sequence length="163" mass="18731">MVLCYEHDQIEYQPGYIETVIFGEGRRGHHDLAVETPAFKTRTMTTQHSKPTSRERKHQSRNYSANTQPLSQQPIAFRGQQIHEEPEINSNDEEESEEMYAHADTHTQPTPSIPQSQLQLVVRNPPPTASGQRVYQGVRLDGLNSIPTQLLEEDRRKADQSRR</sequence>
<evidence type="ECO:0000313" key="3">
    <source>
        <dbReference type="Proteomes" id="UP001271007"/>
    </source>
</evidence>
<evidence type="ECO:0000313" key="2">
    <source>
        <dbReference type="EMBL" id="KAK3049045.1"/>
    </source>
</evidence>
<dbReference type="AlphaFoldDB" id="A0AAJ0DF29"/>
<comment type="caution">
    <text evidence="2">The sequence shown here is derived from an EMBL/GenBank/DDBJ whole genome shotgun (WGS) entry which is preliminary data.</text>
</comment>
<evidence type="ECO:0000256" key="1">
    <source>
        <dbReference type="SAM" id="MobiDB-lite"/>
    </source>
</evidence>
<accession>A0AAJ0DF29</accession>
<gene>
    <name evidence="2" type="ORF">LTR09_009699</name>
</gene>
<feature type="region of interest" description="Disordered" evidence="1">
    <location>
        <begin position="39"/>
        <end position="163"/>
    </location>
</feature>
<name>A0AAJ0DF29_9PEZI</name>
<feature type="compositionally biased region" description="Polar residues" evidence="1">
    <location>
        <begin position="61"/>
        <end position="74"/>
    </location>
</feature>
<feature type="compositionally biased region" description="Basic and acidic residues" evidence="1">
    <location>
        <begin position="152"/>
        <end position="163"/>
    </location>
</feature>
<dbReference type="Proteomes" id="UP001271007">
    <property type="component" value="Unassembled WGS sequence"/>
</dbReference>
<feature type="compositionally biased region" description="Polar residues" evidence="1">
    <location>
        <begin position="106"/>
        <end position="119"/>
    </location>
</feature>
<protein>
    <submittedName>
        <fullName evidence="2">Uncharacterized protein</fullName>
    </submittedName>
</protein>
<keyword evidence="3" id="KW-1185">Reference proteome</keyword>